<keyword evidence="2" id="KW-1003">Cell membrane</keyword>
<dbReference type="CDD" id="cd06225">
    <property type="entry name" value="HAMP"/>
    <property type="match status" value="1"/>
</dbReference>
<dbReference type="EMBL" id="VSLA01000024">
    <property type="protein sequence ID" value="TYC84715.1"/>
    <property type="molecule type" value="Genomic_DNA"/>
</dbReference>
<dbReference type="InterPro" id="IPR004089">
    <property type="entry name" value="MCPsignal_dom"/>
</dbReference>
<sequence length="1069" mass="114795">MMSQRRNEMNQKKGLLVKMLLSIGLPVAIIFAIVAGISLYVVNQAITRITVNELSARSQAVSNEIESYFTTYLETANQLSTNPEIRSYFEQVTPGVGITTTPNFPEIKQTLDNVVATDPENIRVAWVADVDSSQFTQSDGSSSDGTYDINARPWYQELVAKKEVFISEPYLDVVTNEIIVSVVAPVFKPGTQDLIGATCVDVSIDRIKEIIAENKIGETGFFVVSTNSGMVFDHPNPDFINGPLSDTDLSENIIAALTDKTAGPIAYDSAGTASQGYVTEIGDTGWVLATGLPTAEFNQSFATIQTMMLVIFGLGLLVIIGLIVLSTRSFIQPITKLAEAADQLALGAVDIDYSMANDAKADEIGELTKSFVNMAENIRDQAEAAQNMAQGNLSIDIQPKSDQDVLGNSMVSIKNAIGNLVADTIMLSDSAIRGDFTKRAEVKNHAGDYAKVIAGVNQTLDTVVDNMFWYEAIIDGIPFPVHVTDMDMKWTFMNRAFEDLMIKNGVIKDRVSACGMDCYNAGANICQTEGCGIRRLVDQGLADSYFEWVGRNNKQDTAYLKNKKGENIGFVEIVTDLTPIIRVSDYTHAEVTRLGENLMRLAEGNLDFDMNIAPADEYTSQVSTQFNEISHSLTAVKTSIGDMIEGASMISNAVIDGNLQTRADAAKFKGAWQDLVGGMNAILDEINKPLGEVMVVMDAISNGNLHERITGNYSGDVDALKQTVNTTASRLEAVVSEITEKIEQLSKGNLNIENAREFRGDWVTISNAINVIIQSLNDVMGEINVAAEQVASGSGQVSAGSQSLAQGSTEQASSVQELTASIAEIADQTKNNAVDANKARELADTVKDHAAKGNAQMSQMQHSMVAINQSSEDISKIIKVIDDIAFQTNILALNAAVEAARAGQHGKGFAVVAEEVRSLAARSADAAKETTALIEGSIDKVQEGTKIADDTAAALDDIVAGIEKVTTLIGNIAVASNEQASGIAQIDTGVEQVAHVVQQNSATAEESAAASEELSGQAELLKQLVDTFKLRSKGKSYAAATPAVKEVHETIKPVPTPSIDLGDMDMDKY</sequence>
<evidence type="ECO:0000256" key="4">
    <source>
        <dbReference type="ARBA" id="ARBA00022692"/>
    </source>
</evidence>
<gene>
    <name evidence="12" type="ORF">FXB42_10260</name>
</gene>
<dbReference type="SMART" id="SM00304">
    <property type="entry name" value="HAMP"/>
    <property type="match status" value="3"/>
</dbReference>
<feature type="domain" description="HAMP" evidence="11">
    <location>
        <begin position="684"/>
        <end position="736"/>
    </location>
</feature>
<proteinExistence type="inferred from homology"/>
<dbReference type="PANTHER" id="PTHR43531">
    <property type="entry name" value="PROTEIN ICFG"/>
    <property type="match status" value="1"/>
</dbReference>
<evidence type="ECO:0000256" key="5">
    <source>
        <dbReference type="ARBA" id="ARBA00022989"/>
    </source>
</evidence>
<evidence type="ECO:0000313" key="12">
    <source>
        <dbReference type="EMBL" id="TYC84715.1"/>
    </source>
</evidence>
<dbReference type="GO" id="GO:0004888">
    <property type="term" value="F:transmembrane signaling receptor activity"/>
    <property type="evidence" value="ECO:0007669"/>
    <property type="project" value="TreeGrafter"/>
</dbReference>
<name>A0A5D0WK57_9FIRM</name>
<evidence type="ECO:0000256" key="3">
    <source>
        <dbReference type="ARBA" id="ARBA00022500"/>
    </source>
</evidence>
<organism evidence="12 13">
    <name type="scientific">Acetobacterium wieringae</name>
    <dbReference type="NCBI Taxonomy" id="52694"/>
    <lineage>
        <taxon>Bacteria</taxon>
        <taxon>Bacillati</taxon>
        <taxon>Bacillota</taxon>
        <taxon>Clostridia</taxon>
        <taxon>Eubacteriales</taxon>
        <taxon>Eubacteriaceae</taxon>
        <taxon>Acetobacterium</taxon>
    </lineage>
</organism>
<dbReference type="CDD" id="cd18773">
    <property type="entry name" value="PDC1_HK_sensor"/>
    <property type="match status" value="1"/>
</dbReference>
<dbReference type="SUPFAM" id="SSF158472">
    <property type="entry name" value="HAMP domain-like"/>
    <property type="match status" value="1"/>
</dbReference>
<dbReference type="SMART" id="SM00283">
    <property type="entry name" value="MA"/>
    <property type="match status" value="1"/>
</dbReference>
<comment type="subcellular location">
    <subcellularLocation>
        <location evidence="1">Cell membrane</location>
        <topology evidence="1">Multi-pass membrane protein</topology>
    </subcellularLocation>
</comment>
<evidence type="ECO:0000256" key="2">
    <source>
        <dbReference type="ARBA" id="ARBA00022475"/>
    </source>
</evidence>
<dbReference type="PROSITE" id="PS50885">
    <property type="entry name" value="HAMP"/>
    <property type="match status" value="2"/>
</dbReference>
<evidence type="ECO:0000256" key="9">
    <source>
        <dbReference type="SAM" id="Phobius"/>
    </source>
</evidence>
<keyword evidence="3" id="KW-0145">Chemotaxis</keyword>
<evidence type="ECO:0000259" key="10">
    <source>
        <dbReference type="PROSITE" id="PS50111"/>
    </source>
</evidence>
<dbReference type="SUPFAM" id="SSF58104">
    <property type="entry name" value="Methyl-accepting chemotaxis protein (MCP) signaling domain"/>
    <property type="match status" value="1"/>
</dbReference>
<dbReference type="Pfam" id="PF00015">
    <property type="entry name" value="MCPsignal"/>
    <property type="match status" value="1"/>
</dbReference>
<evidence type="ECO:0000256" key="6">
    <source>
        <dbReference type="ARBA" id="ARBA00023136"/>
    </source>
</evidence>
<feature type="transmembrane region" description="Helical" evidence="9">
    <location>
        <begin position="20"/>
        <end position="42"/>
    </location>
</feature>
<dbReference type="PANTHER" id="PTHR43531:SF11">
    <property type="entry name" value="METHYL-ACCEPTING CHEMOTAXIS PROTEIN 3"/>
    <property type="match status" value="1"/>
</dbReference>
<accession>A0A5D0WK57</accession>
<dbReference type="GO" id="GO:0007165">
    <property type="term" value="P:signal transduction"/>
    <property type="evidence" value="ECO:0007669"/>
    <property type="project" value="UniProtKB-KW"/>
</dbReference>
<dbReference type="Proteomes" id="UP000322619">
    <property type="component" value="Unassembled WGS sequence"/>
</dbReference>
<feature type="transmembrane region" description="Helical" evidence="9">
    <location>
        <begin position="307"/>
        <end position="326"/>
    </location>
</feature>
<dbReference type="Gene3D" id="1.10.8.500">
    <property type="entry name" value="HAMP domain in histidine kinase"/>
    <property type="match status" value="1"/>
</dbReference>
<evidence type="ECO:0000313" key="13">
    <source>
        <dbReference type="Proteomes" id="UP000322619"/>
    </source>
</evidence>
<dbReference type="Gene3D" id="1.20.120.1530">
    <property type="match status" value="2"/>
</dbReference>
<dbReference type="Pfam" id="PF00672">
    <property type="entry name" value="HAMP"/>
    <property type="match status" value="1"/>
</dbReference>
<dbReference type="CDD" id="cd12912">
    <property type="entry name" value="PDC2_MCP_like"/>
    <property type="match status" value="1"/>
</dbReference>
<evidence type="ECO:0000259" key="11">
    <source>
        <dbReference type="PROSITE" id="PS50885"/>
    </source>
</evidence>
<dbReference type="SUPFAM" id="SSF103190">
    <property type="entry name" value="Sensory domain-like"/>
    <property type="match status" value="1"/>
</dbReference>
<protein>
    <submittedName>
        <fullName evidence="12">HAMP domain-containing protein</fullName>
    </submittedName>
</protein>
<feature type="domain" description="Methyl-accepting transducer" evidence="10">
    <location>
        <begin position="786"/>
        <end position="1015"/>
    </location>
</feature>
<dbReference type="InterPro" id="IPR051310">
    <property type="entry name" value="MCP_chemotaxis"/>
</dbReference>
<dbReference type="Pfam" id="PF18947">
    <property type="entry name" value="HAMP_2"/>
    <property type="match status" value="1"/>
</dbReference>
<keyword evidence="4 9" id="KW-0812">Transmembrane</keyword>
<dbReference type="InterPro" id="IPR003660">
    <property type="entry name" value="HAMP_dom"/>
</dbReference>
<dbReference type="FunFam" id="1.10.287.950:FF:000001">
    <property type="entry name" value="Methyl-accepting chemotaxis sensory transducer"/>
    <property type="match status" value="1"/>
</dbReference>
<dbReference type="PROSITE" id="PS50111">
    <property type="entry name" value="CHEMOTAXIS_TRANSDUC_2"/>
    <property type="match status" value="1"/>
</dbReference>
<dbReference type="Gene3D" id="1.10.287.950">
    <property type="entry name" value="Methyl-accepting chemotaxis protein"/>
    <property type="match status" value="1"/>
</dbReference>
<dbReference type="Pfam" id="PF02743">
    <property type="entry name" value="dCache_1"/>
    <property type="match status" value="1"/>
</dbReference>
<keyword evidence="6 9" id="KW-0472">Membrane</keyword>
<dbReference type="GO" id="GO:0005886">
    <property type="term" value="C:plasma membrane"/>
    <property type="evidence" value="ECO:0007669"/>
    <property type="project" value="UniProtKB-SubCell"/>
</dbReference>
<evidence type="ECO:0000256" key="8">
    <source>
        <dbReference type="PROSITE-ProRule" id="PRU00284"/>
    </source>
</evidence>
<dbReference type="GO" id="GO:0006935">
    <property type="term" value="P:chemotaxis"/>
    <property type="evidence" value="ECO:0007669"/>
    <property type="project" value="TreeGrafter"/>
</dbReference>
<comment type="caution">
    <text evidence="12">The sequence shown here is derived from an EMBL/GenBank/DDBJ whole genome shotgun (WGS) entry which is preliminary data.</text>
</comment>
<evidence type="ECO:0000256" key="7">
    <source>
        <dbReference type="ARBA" id="ARBA00029447"/>
    </source>
</evidence>
<dbReference type="InterPro" id="IPR029151">
    <property type="entry name" value="Sensor-like_sf"/>
</dbReference>
<dbReference type="AlphaFoldDB" id="A0A5D0WK57"/>
<keyword evidence="5 9" id="KW-1133">Transmembrane helix</keyword>
<evidence type="ECO:0000256" key="1">
    <source>
        <dbReference type="ARBA" id="ARBA00004651"/>
    </source>
</evidence>
<dbReference type="Gene3D" id="3.30.450.20">
    <property type="entry name" value="PAS domain"/>
    <property type="match status" value="2"/>
</dbReference>
<reference evidence="12 13" key="1">
    <citation type="submission" date="2019-08" db="EMBL/GenBank/DDBJ databases">
        <title>Isolation and enrichment of carboxydotrophic bacteria from anaerobic sludge for the production of bio-based chemicals from syngas.</title>
        <authorList>
            <person name="Antares A.L."/>
            <person name="Moreira J."/>
            <person name="Diender M."/>
            <person name="Parshina S.N."/>
            <person name="Stams A.J.M."/>
            <person name="Alves M."/>
            <person name="Alves J.I."/>
            <person name="Sousa D.Z."/>
        </authorList>
    </citation>
    <scope>NUCLEOTIDE SEQUENCE [LARGE SCALE GENOMIC DNA]</scope>
    <source>
        <strain evidence="12 13">JM</strain>
    </source>
</reference>
<keyword evidence="8" id="KW-0807">Transducer</keyword>
<dbReference type="CDD" id="cd11386">
    <property type="entry name" value="MCP_signal"/>
    <property type="match status" value="1"/>
</dbReference>
<feature type="domain" description="HAMP" evidence="11">
    <location>
        <begin position="328"/>
        <end position="383"/>
    </location>
</feature>
<comment type="similarity">
    <text evidence="7">Belongs to the methyl-accepting chemotaxis (MCP) protein family.</text>
</comment>
<dbReference type="InterPro" id="IPR033479">
    <property type="entry name" value="dCache_1"/>
</dbReference>